<accession>A0A0D2GCY4</accession>
<evidence type="ECO:0000313" key="3">
    <source>
        <dbReference type="Proteomes" id="UP000032233"/>
    </source>
</evidence>
<protein>
    <recommendedName>
        <fullName evidence="1">TRASH domain-containing protein</fullName>
    </recommendedName>
</protein>
<dbReference type="STRING" id="1429043.X474_17005"/>
<gene>
    <name evidence="2" type="ORF">X474_17005</name>
</gene>
<dbReference type="SUPFAM" id="SSF47240">
    <property type="entry name" value="Ferritin-like"/>
    <property type="match status" value="1"/>
</dbReference>
<dbReference type="GO" id="GO:0016491">
    <property type="term" value="F:oxidoreductase activity"/>
    <property type="evidence" value="ECO:0007669"/>
    <property type="project" value="InterPro"/>
</dbReference>
<dbReference type="InterPro" id="IPR009078">
    <property type="entry name" value="Ferritin-like_SF"/>
</dbReference>
<dbReference type="InterPro" id="IPR012348">
    <property type="entry name" value="RNR-like"/>
</dbReference>
<dbReference type="AlphaFoldDB" id="A0A0D2GCY4"/>
<name>A0A0D2GCY4_9BACT</name>
<reference evidence="2 3" key="1">
    <citation type="submission" date="2013-11" db="EMBL/GenBank/DDBJ databases">
        <title>Metagenomic analysis of a methanogenic consortium involved in long chain n-alkane degradation.</title>
        <authorList>
            <person name="Davidova I.A."/>
            <person name="Callaghan A.V."/>
            <person name="Wawrik B."/>
            <person name="Pruitt S."/>
            <person name="Marks C."/>
            <person name="Duncan K.E."/>
            <person name="Suflita J.M."/>
        </authorList>
    </citation>
    <scope>NUCLEOTIDE SEQUENCE [LARGE SCALE GENOMIC DNA]</scope>
    <source>
        <strain evidence="2 3">SPR</strain>
    </source>
</reference>
<dbReference type="InParanoid" id="A0A0D2GCY4"/>
<sequence>MEDVMRIKNRSKVTCPICMMQVDPQSRPRTLRWEGKEKYFCSESCRDKFLQSRCSCQPEKGRWGRWLDRVARSNEKQFGKKGPCCH</sequence>
<dbReference type="InterPro" id="IPR011017">
    <property type="entry name" value="TRASH_dom"/>
</dbReference>
<proteinExistence type="predicted"/>
<dbReference type="InterPro" id="IPR010507">
    <property type="entry name" value="Znf_MYM"/>
</dbReference>
<dbReference type="GO" id="GO:0008270">
    <property type="term" value="F:zinc ion binding"/>
    <property type="evidence" value="ECO:0007669"/>
    <property type="project" value="InterPro"/>
</dbReference>
<dbReference type="Proteomes" id="UP000032233">
    <property type="component" value="Unassembled WGS sequence"/>
</dbReference>
<dbReference type="EMBL" id="AZAC01000023">
    <property type="protein sequence ID" value="KIX12827.1"/>
    <property type="molecule type" value="Genomic_DNA"/>
</dbReference>
<organism evidence="2 3">
    <name type="scientific">Dethiosulfatarculus sandiegensis</name>
    <dbReference type="NCBI Taxonomy" id="1429043"/>
    <lineage>
        <taxon>Bacteria</taxon>
        <taxon>Pseudomonadati</taxon>
        <taxon>Thermodesulfobacteriota</taxon>
        <taxon>Desulfarculia</taxon>
        <taxon>Desulfarculales</taxon>
        <taxon>Desulfarculaceae</taxon>
        <taxon>Dethiosulfatarculus</taxon>
    </lineage>
</organism>
<feature type="domain" description="TRASH" evidence="1">
    <location>
        <begin position="15"/>
        <end position="53"/>
    </location>
</feature>
<comment type="caution">
    <text evidence="2">The sequence shown here is derived from an EMBL/GenBank/DDBJ whole genome shotgun (WGS) entry which is preliminary data.</text>
</comment>
<dbReference type="SMART" id="SM00746">
    <property type="entry name" value="TRASH"/>
    <property type="match status" value="1"/>
</dbReference>
<dbReference type="Pfam" id="PF06467">
    <property type="entry name" value="zf-FCS"/>
    <property type="match status" value="1"/>
</dbReference>
<dbReference type="NCBIfam" id="NF040898">
    <property type="entry name" value="CC_mini_metal"/>
    <property type="match status" value="1"/>
</dbReference>
<keyword evidence="3" id="KW-1185">Reference proteome</keyword>
<dbReference type="Gene3D" id="1.10.620.20">
    <property type="entry name" value="Ribonucleotide Reductase, subunit A"/>
    <property type="match status" value="1"/>
</dbReference>
<evidence type="ECO:0000259" key="1">
    <source>
        <dbReference type="SMART" id="SM00746"/>
    </source>
</evidence>
<evidence type="ECO:0000313" key="2">
    <source>
        <dbReference type="EMBL" id="KIX12827.1"/>
    </source>
</evidence>